<evidence type="ECO:0000313" key="6">
    <source>
        <dbReference type="EMBL" id="ETS77257.1"/>
    </source>
</evidence>
<evidence type="ECO:0008006" key="8">
    <source>
        <dbReference type="Google" id="ProtNLM"/>
    </source>
</evidence>
<dbReference type="InterPro" id="IPR036188">
    <property type="entry name" value="FAD/NAD-bd_sf"/>
</dbReference>
<dbReference type="PANTHER" id="PTHR43098:SF5">
    <property type="entry name" value="DUAL-FUNCTIONAL MONOOXYGENASE_METHYLTRANSFERASE PSOF"/>
    <property type="match status" value="1"/>
</dbReference>
<dbReference type="KEGG" id="pfy:PFICI_11131"/>
<gene>
    <name evidence="6" type="ORF">PFICI_11131</name>
</gene>
<evidence type="ECO:0000256" key="1">
    <source>
        <dbReference type="ARBA" id="ARBA00022630"/>
    </source>
</evidence>
<dbReference type="RefSeq" id="XP_007837903.1">
    <property type="nucleotide sequence ID" value="XM_007839712.1"/>
</dbReference>
<evidence type="ECO:0000256" key="5">
    <source>
        <dbReference type="SAM" id="MobiDB-lite"/>
    </source>
</evidence>
<dbReference type="PRINTS" id="PR00411">
    <property type="entry name" value="PNDRDTASEI"/>
</dbReference>
<dbReference type="OMA" id="PFANFPP"/>
<reference evidence="7" key="1">
    <citation type="journal article" date="2015" name="BMC Genomics">
        <title>Genomic and transcriptomic analysis of the endophytic fungus Pestalotiopsis fici reveals its lifestyle and high potential for synthesis of natural products.</title>
        <authorList>
            <person name="Wang X."/>
            <person name="Zhang X."/>
            <person name="Liu L."/>
            <person name="Xiang M."/>
            <person name="Wang W."/>
            <person name="Sun X."/>
            <person name="Che Y."/>
            <person name="Guo L."/>
            <person name="Liu G."/>
            <person name="Guo L."/>
            <person name="Wang C."/>
            <person name="Yin W.B."/>
            <person name="Stadler M."/>
            <person name="Zhang X."/>
            <person name="Liu X."/>
        </authorList>
    </citation>
    <scope>NUCLEOTIDE SEQUENCE [LARGE SCALE GENOMIC DNA]</scope>
    <source>
        <strain evidence="7">W106-1 / CGMCC3.15140</strain>
    </source>
</reference>
<protein>
    <recommendedName>
        <fullName evidence="8">FAD/NAD(P)-binding domain-containing protein</fullName>
    </recommendedName>
</protein>
<dbReference type="SUPFAM" id="SSF51905">
    <property type="entry name" value="FAD/NAD(P)-binding domain"/>
    <property type="match status" value="2"/>
</dbReference>
<dbReference type="OrthoDB" id="66881at2759"/>
<dbReference type="InParanoid" id="W3WVX8"/>
<dbReference type="GO" id="GO:0050660">
    <property type="term" value="F:flavin adenine dinucleotide binding"/>
    <property type="evidence" value="ECO:0007669"/>
    <property type="project" value="InterPro"/>
</dbReference>
<keyword evidence="2" id="KW-0274">FAD</keyword>
<keyword evidence="1" id="KW-0285">Flavoprotein</keyword>
<feature type="compositionally biased region" description="Polar residues" evidence="5">
    <location>
        <begin position="456"/>
        <end position="472"/>
    </location>
</feature>
<dbReference type="Pfam" id="PF00743">
    <property type="entry name" value="FMO-like"/>
    <property type="match status" value="1"/>
</dbReference>
<evidence type="ECO:0000256" key="4">
    <source>
        <dbReference type="ARBA" id="ARBA00023002"/>
    </source>
</evidence>
<name>W3WVX8_PESFW</name>
<sequence length="549" mass="61765">METINIDSLVVGAGMSGIYATHRLSRMGLSVKCIEIAGDVGGTWYWNRYPGAMSDTETYLYRFSWDKEDLQTYPWSHHYVYQPEILKYLQHITDKHGLRQYMQFNTEMTAAVWDDTAKRWQVTLSTGQVISARYLITCLGILAKANWPKITGLSSFAGELVHTSRWDTNINLEGKRVGIIGNGSTGVQVMTAIAPIVKELKSFQRHPQYSVPSGQKQVPEGYRDTINANYEKIYDELWNSAMGFGVPESTRKTMESTPEERQKAFQEMWNQGNGFRFLLSAFGDLLWDREANEEACKFIRSKIDEIVTDPRKAAALKPYELYARRPLCDAGYYDIFNHDHVDIVDLRETPITEIVPTGIKTSDDRVHELDVLICATGFDAVEGQHLRLRIVGHDGYTIQKHWENGPTAYGSIACPGFPNMFIVAGPQGTFANFPPVIELEVDFIMSCIEHAEKDTASPTAEANGKTANGASSDQRRTIMEALPDAEKAWVKHCEDLMAGSLLKEVPSWINGVNVAGRKATTNFYFGGLKGYSDWMKKEIADGLKGFQRI</sequence>
<keyword evidence="4" id="KW-0560">Oxidoreductase</keyword>
<dbReference type="GO" id="GO:0050661">
    <property type="term" value="F:NADP binding"/>
    <property type="evidence" value="ECO:0007669"/>
    <property type="project" value="InterPro"/>
</dbReference>
<organism evidence="6 7">
    <name type="scientific">Pestalotiopsis fici (strain W106-1 / CGMCC3.15140)</name>
    <dbReference type="NCBI Taxonomy" id="1229662"/>
    <lineage>
        <taxon>Eukaryota</taxon>
        <taxon>Fungi</taxon>
        <taxon>Dikarya</taxon>
        <taxon>Ascomycota</taxon>
        <taxon>Pezizomycotina</taxon>
        <taxon>Sordariomycetes</taxon>
        <taxon>Xylariomycetidae</taxon>
        <taxon>Amphisphaeriales</taxon>
        <taxon>Sporocadaceae</taxon>
        <taxon>Pestalotiopsis</taxon>
    </lineage>
</organism>
<dbReference type="HOGENOM" id="CLU_006937_8_1_1"/>
<dbReference type="eggNOG" id="KOG1399">
    <property type="taxonomic scope" value="Eukaryota"/>
</dbReference>
<evidence type="ECO:0000256" key="2">
    <source>
        <dbReference type="ARBA" id="ARBA00022827"/>
    </source>
</evidence>
<feature type="region of interest" description="Disordered" evidence="5">
    <location>
        <begin position="455"/>
        <end position="474"/>
    </location>
</feature>
<dbReference type="Proteomes" id="UP000030651">
    <property type="component" value="Unassembled WGS sequence"/>
</dbReference>
<dbReference type="GeneID" id="19276144"/>
<evidence type="ECO:0000256" key="3">
    <source>
        <dbReference type="ARBA" id="ARBA00022857"/>
    </source>
</evidence>
<keyword evidence="7" id="KW-1185">Reference proteome</keyword>
<dbReference type="EMBL" id="KI912116">
    <property type="protein sequence ID" value="ETS77257.1"/>
    <property type="molecule type" value="Genomic_DNA"/>
</dbReference>
<dbReference type="AlphaFoldDB" id="W3WVX8"/>
<dbReference type="GO" id="GO:0004499">
    <property type="term" value="F:N,N-dimethylaniline monooxygenase activity"/>
    <property type="evidence" value="ECO:0007669"/>
    <property type="project" value="InterPro"/>
</dbReference>
<dbReference type="InterPro" id="IPR020946">
    <property type="entry name" value="Flavin_mOase-like"/>
</dbReference>
<dbReference type="Gene3D" id="3.50.50.60">
    <property type="entry name" value="FAD/NAD(P)-binding domain"/>
    <property type="match status" value="2"/>
</dbReference>
<dbReference type="STRING" id="1229662.W3WVX8"/>
<dbReference type="InterPro" id="IPR050775">
    <property type="entry name" value="FAD-binding_Monooxygenases"/>
</dbReference>
<accession>W3WVX8</accession>
<dbReference type="PANTHER" id="PTHR43098">
    <property type="entry name" value="L-ORNITHINE N(5)-MONOOXYGENASE-RELATED"/>
    <property type="match status" value="1"/>
</dbReference>
<evidence type="ECO:0000313" key="7">
    <source>
        <dbReference type="Proteomes" id="UP000030651"/>
    </source>
</evidence>
<keyword evidence="3" id="KW-0521">NADP</keyword>
<proteinExistence type="predicted"/>